<organism evidence="1 2">
    <name type="scientific">Candidatus Gottesmanbacteria bacterium RIFCSPLOWO2_01_FULL_48_11</name>
    <dbReference type="NCBI Taxonomy" id="1798395"/>
    <lineage>
        <taxon>Bacteria</taxon>
        <taxon>Candidatus Gottesmaniibacteriota</taxon>
    </lineage>
</organism>
<evidence type="ECO:0008006" key="3">
    <source>
        <dbReference type="Google" id="ProtNLM"/>
    </source>
</evidence>
<name>A0A1F6AUK4_9BACT</name>
<dbReference type="PANTHER" id="PTHR39189">
    <property type="entry name" value="UPF0173 METAL-DEPENDENT HYDROLASE YTKL"/>
    <property type="match status" value="1"/>
</dbReference>
<proteinExistence type="predicted"/>
<dbReference type="PANTHER" id="PTHR39189:SF1">
    <property type="entry name" value="UPF0173 METAL-DEPENDENT HYDROLASE YTKL"/>
    <property type="match status" value="1"/>
</dbReference>
<dbReference type="SUPFAM" id="SSF56281">
    <property type="entry name" value="Metallo-hydrolase/oxidoreductase"/>
    <property type="match status" value="1"/>
</dbReference>
<comment type="caution">
    <text evidence="1">The sequence shown here is derived from an EMBL/GenBank/DDBJ whole genome shotgun (WGS) entry which is preliminary data.</text>
</comment>
<evidence type="ECO:0000313" key="1">
    <source>
        <dbReference type="EMBL" id="OGG28366.1"/>
    </source>
</evidence>
<accession>A0A1F6AUK4</accession>
<dbReference type="Pfam" id="PF13483">
    <property type="entry name" value="Lactamase_B_3"/>
    <property type="match status" value="1"/>
</dbReference>
<dbReference type="Gene3D" id="3.60.15.10">
    <property type="entry name" value="Ribonuclease Z/Hydroxyacylglutathione hydrolase-like"/>
    <property type="match status" value="1"/>
</dbReference>
<dbReference type="InterPro" id="IPR036866">
    <property type="entry name" value="RibonucZ/Hydroxyglut_hydro"/>
</dbReference>
<reference evidence="1 2" key="1">
    <citation type="journal article" date="2016" name="Nat. Commun.">
        <title>Thousands of microbial genomes shed light on interconnected biogeochemical processes in an aquifer system.</title>
        <authorList>
            <person name="Anantharaman K."/>
            <person name="Brown C.T."/>
            <person name="Hug L.A."/>
            <person name="Sharon I."/>
            <person name="Castelle C.J."/>
            <person name="Probst A.J."/>
            <person name="Thomas B.C."/>
            <person name="Singh A."/>
            <person name="Wilkins M.J."/>
            <person name="Karaoz U."/>
            <person name="Brodie E.L."/>
            <person name="Williams K.H."/>
            <person name="Hubbard S.S."/>
            <person name="Banfield J.F."/>
        </authorList>
    </citation>
    <scope>NUCLEOTIDE SEQUENCE [LARGE SCALE GENOMIC DNA]</scope>
</reference>
<dbReference type="AlphaFoldDB" id="A0A1F6AUK4"/>
<dbReference type="EMBL" id="MFJY01000013">
    <property type="protein sequence ID" value="OGG28366.1"/>
    <property type="molecule type" value="Genomic_DNA"/>
</dbReference>
<protein>
    <recommendedName>
        <fullName evidence="3">Lactamase</fullName>
    </recommendedName>
</protein>
<sequence>MDITYLGHSSFKLRGKNATVVTDSYDPAMVGLKFPKHIEADIVTVSHDHQDHNAISQLEGAPYVVHGPGEYEIKSVGIVGVSVFHDDAKGEVRGKNTMYRIELDGVAIVHLGDIGDTLTSAQVDNLDGVDVLFIPVGGVYTIDATKAVAIIHEVEPSIVVPMHYGRPELNQKAFGELAPVAAFLKEIGKEGLTAVSKLALTKDKIPEEMQVVVFE</sequence>
<dbReference type="Proteomes" id="UP000178305">
    <property type="component" value="Unassembled WGS sequence"/>
</dbReference>
<gene>
    <name evidence="1" type="ORF">A3A64_02000</name>
</gene>
<evidence type="ECO:0000313" key="2">
    <source>
        <dbReference type="Proteomes" id="UP000178305"/>
    </source>
</evidence>